<evidence type="ECO:0000256" key="1">
    <source>
        <dbReference type="ARBA" id="ARBA00007754"/>
    </source>
</evidence>
<comment type="caution">
    <text evidence="6">The sequence shown here is derived from an EMBL/GenBank/DDBJ whole genome shotgun (WGS) entry which is preliminary data.</text>
</comment>
<dbReference type="InterPro" id="IPR017853">
    <property type="entry name" value="GH"/>
</dbReference>
<feature type="active site" description="Proton donor" evidence="4">
    <location>
        <position position="255"/>
    </location>
</feature>
<keyword evidence="7" id="KW-1185">Reference proteome</keyword>
<evidence type="ECO:0000256" key="4">
    <source>
        <dbReference type="PROSITE-ProRule" id="PRU01100"/>
    </source>
</evidence>
<feature type="domain" description="GH26" evidence="5">
    <location>
        <begin position="112"/>
        <end position="413"/>
    </location>
</feature>
<dbReference type="Gene3D" id="3.20.20.80">
    <property type="entry name" value="Glycosidases"/>
    <property type="match status" value="1"/>
</dbReference>
<proteinExistence type="inferred from homology"/>
<accession>A0ABW1LK01</accession>
<evidence type="ECO:0000313" key="7">
    <source>
        <dbReference type="Proteomes" id="UP001596135"/>
    </source>
</evidence>
<keyword evidence="3 4" id="KW-0326">Glycosidase</keyword>
<dbReference type="PRINTS" id="PR00739">
    <property type="entry name" value="GLHYDRLASE26"/>
</dbReference>
<dbReference type="EMBL" id="JBHSRJ010000004">
    <property type="protein sequence ID" value="MFC6044275.1"/>
    <property type="molecule type" value="Genomic_DNA"/>
</dbReference>
<dbReference type="GO" id="GO:0016787">
    <property type="term" value="F:hydrolase activity"/>
    <property type="evidence" value="ECO:0007669"/>
    <property type="project" value="UniProtKB-KW"/>
</dbReference>
<feature type="active site" description="Nucleophile" evidence="4">
    <location>
        <position position="349"/>
    </location>
</feature>
<dbReference type="Proteomes" id="UP001596135">
    <property type="component" value="Unassembled WGS sequence"/>
</dbReference>
<evidence type="ECO:0000256" key="3">
    <source>
        <dbReference type="ARBA" id="ARBA00023295"/>
    </source>
</evidence>
<dbReference type="SUPFAM" id="SSF51445">
    <property type="entry name" value="(Trans)glycosidases"/>
    <property type="match status" value="1"/>
</dbReference>
<dbReference type="InterPro" id="IPR022790">
    <property type="entry name" value="GH26_dom"/>
</dbReference>
<sequence length="413" mass="44322">MSVTAEVGPATVPVGEPATLSARLRPAQKGVRLLVQRRATGRWVTLARPRTDAAGRVAVRLSTATVGVQQLRVLRGSPRPALRAVSRPVTVTVVTTSSCTPRVALVDQQATDGARCLAARLDRWQSASAMGAGQQLNVSNSEYAAPLTALGARPVHVVGLDLRELVDSEGYGFAVRPLDYLSGLAQEGAVLSVSWHPDNPWTAGPYNDPRPANLDQLLADTPAATAFWADFDAGMQLFEALQDQGVAVVFRPLHEANGDWFWWGHPEAATYRALWSAMQARAAGLGVHNVLWAYSFNADTGTNTTAPVGLLPTRVDLAGMDSYSRPGEALPTTGYAAVAAKVRRMTFTEVGPYETHDASWDPAAVTRAARSLANPPMWSMFWFDDGTGVKQLSSLTHGRSWLDSCRSGFCSVD</sequence>
<evidence type="ECO:0000259" key="5">
    <source>
        <dbReference type="PROSITE" id="PS51764"/>
    </source>
</evidence>
<evidence type="ECO:0000256" key="2">
    <source>
        <dbReference type="ARBA" id="ARBA00022801"/>
    </source>
</evidence>
<keyword evidence="2 4" id="KW-0378">Hydrolase</keyword>
<dbReference type="RefSeq" id="WP_379155340.1">
    <property type="nucleotide sequence ID" value="NZ_JBHSRJ010000004.1"/>
</dbReference>
<dbReference type="PROSITE" id="PS51764">
    <property type="entry name" value="GH26"/>
    <property type="match status" value="1"/>
</dbReference>
<evidence type="ECO:0000313" key="6">
    <source>
        <dbReference type="EMBL" id="MFC6044275.1"/>
    </source>
</evidence>
<name>A0ABW1LK01_9ACTN</name>
<dbReference type="PANTHER" id="PTHR40079">
    <property type="entry name" value="MANNAN ENDO-1,4-BETA-MANNOSIDASE E-RELATED"/>
    <property type="match status" value="1"/>
</dbReference>
<dbReference type="InterPro" id="IPR000805">
    <property type="entry name" value="Glyco_hydro_26"/>
</dbReference>
<comment type="similarity">
    <text evidence="1 4">Belongs to the glycosyl hydrolase 26 family.</text>
</comment>
<reference evidence="7" key="1">
    <citation type="journal article" date="2019" name="Int. J. Syst. Evol. Microbiol.">
        <title>The Global Catalogue of Microorganisms (GCM) 10K type strain sequencing project: providing services to taxonomists for standard genome sequencing and annotation.</title>
        <authorList>
            <consortium name="The Broad Institute Genomics Platform"/>
            <consortium name="The Broad Institute Genome Sequencing Center for Infectious Disease"/>
            <person name="Wu L."/>
            <person name="Ma J."/>
        </authorList>
    </citation>
    <scope>NUCLEOTIDE SEQUENCE [LARGE SCALE GENOMIC DNA]</scope>
    <source>
        <strain evidence="7">CCUG 54522</strain>
    </source>
</reference>
<dbReference type="PANTHER" id="PTHR40079:SF4">
    <property type="entry name" value="GH26 DOMAIN-CONTAINING PROTEIN-RELATED"/>
    <property type="match status" value="1"/>
</dbReference>
<gene>
    <name evidence="6" type="ORF">ACFPYL_14370</name>
</gene>
<dbReference type="Pfam" id="PF02156">
    <property type="entry name" value="Glyco_hydro_26"/>
    <property type="match status" value="1"/>
</dbReference>
<protein>
    <submittedName>
        <fullName evidence="6">Glycosyl hydrolase</fullName>
    </submittedName>
</protein>
<organism evidence="6 7">
    <name type="scientific">Nocardioides hankookensis</name>
    <dbReference type="NCBI Taxonomy" id="443157"/>
    <lineage>
        <taxon>Bacteria</taxon>
        <taxon>Bacillati</taxon>
        <taxon>Actinomycetota</taxon>
        <taxon>Actinomycetes</taxon>
        <taxon>Propionibacteriales</taxon>
        <taxon>Nocardioidaceae</taxon>
        <taxon>Nocardioides</taxon>
    </lineage>
</organism>